<comment type="caution">
    <text evidence="2">The sequence shown here is derived from an EMBL/GenBank/DDBJ whole genome shotgun (WGS) entry which is preliminary data.</text>
</comment>
<sequence>MSSDLSILDFWSIHTHIADYSQPFFPTSLPRLILSLIQPLPTWFRRQFTARPPTLFPSLVVAHIERAKSPVRCGSDLEAIRKGFAQMELKRVFLLISKMLTKAARQFTSIVLPLVCTGLSETNQSILAIVRIILASKYEHHPNFVFTTPFSFTASAFPKTSVGVVVCTVVVEDGIMWMGGSVGWGRDSAVVDDLDCVFVSILIDPFCCSLGTIIDSSATSSVGCSITPAGTFAQMVLRHERPAEFRIAHPSQLLPPDLLTPIRLRIIRLSLISQHRNVSSINDRKTSPSHFRPSPNLLDTLFTPHQPPLRAFTISSGQVNLATFESEFWQSPYQDTYHFIESFFFRQQTKRRQTLVNMLKQREGQSINASDRQAGVLPKTEQTTSEEGEKSTLFPSLAEIIDWCASSLPQLGFQIAPHPLLPPSFTGAALVSPPPCLIMTINSLNLLSLAAIILHITESSDENVTSCLPLLLCINSTCILREIISSLGVLPLLPSTLTPVPFLSTTLLFSQILSSEARLIKNHSIVNLEAIEHFFIHLQLLRFF</sequence>
<dbReference type="Proteomes" id="UP001281761">
    <property type="component" value="Unassembled WGS sequence"/>
</dbReference>
<dbReference type="EMBL" id="JARBJD010000070">
    <property type="protein sequence ID" value="KAK2955183.1"/>
    <property type="molecule type" value="Genomic_DNA"/>
</dbReference>
<evidence type="ECO:0000313" key="2">
    <source>
        <dbReference type="EMBL" id="KAK2955183.1"/>
    </source>
</evidence>
<organism evidence="2 3">
    <name type="scientific">Blattamonas nauphoetae</name>
    <dbReference type="NCBI Taxonomy" id="2049346"/>
    <lineage>
        <taxon>Eukaryota</taxon>
        <taxon>Metamonada</taxon>
        <taxon>Preaxostyla</taxon>
        <taxon>Oxymonadida</taxon>
        <taxon>Blattamonas</taxon>
    </lineage>
</organism>
<accession>A0ABQ9XUM4</accession>
<feature type="region of interest" description="Disordered" evidence="1">
    <location>
        <begin position="367"/>
        <end position="389"/>
    </location>
</feature>
<evidence type="ECO:0000313" key="3">
    <source>
        <dbReference type="Proteomes" id="UP001281761"/>
    </source>
</evidence>
<gene>
    <name evidence="2" type="ORF">BLNAU_9912</name>
</gene>
<protein>
    <submittedName>
        <fullName evidence="2">Uncharacterized protein</fullName>
    </submittedName>
</protein>
<keyword evidence="3" id="KW-1185">Reference proteome</keyword>
<evidence type="ECO:0000256" key="1">
    <source>
        <dbReference type="SAM" id="MobiDB-lite"/>
    </source>
</evidence>
<proteinExistence type="predicted"/>
<reference evidence="2 3" key="1">
    <citation type="journal article" date="2022" name="bioRxiv">
        <title>Genomics of Preaxostyla Flagellates Illuminates Evolutionary Transitions and the Path Towards Mitochondrial Loss.</title>
        <authorList>
            <person name="Novak L.V.F."/>
            <person name="Treitli S.C."/>
            <person name="Pyrih J."/>
            <person name="Halakuc P."/>
            <person name="Pipaliya S.V."/>
            <person name="Vacek V."/>
            <person name="Brzon O."/>
            <person name="Soukal P."/>
            <person name="Eme L."/>
            <person name="Dacks J.B."/>
            <person name="Karnkowska A."/>
            <person name="Elias M."/>
            <person name="Hampl V."/>
        </authorList>
    </citation>
    <scope>NUCLEOTIDE SEQUENCE [LARGE SCALE GENOMIC DNA]</scope>
    <source>
        <strain evidence="2">NAU3</strain>
        <tissue evidence="2">Gut</tissue>
    </source>
</reference>
<name>A0ABQ9XUM4_9EUKA</name>